<reference evidence="2 3" key="1">
    <citation type="submission" date="2014-04" db="EMBL/GenBank/DDBJ databases">
        <authorList>
            <consortium name="DOE Joint Genome Institute"/>
            <person name="Kuo A."/>
            <person name="Zuccaro A."/>
            <person name="Kohler A."/>
            <person name="Nagy L.G."/>
            <person name="Floudas D."/>
            <person name="Copeland A."/>
            <person name="Barry K.W."/>
            <person name="Cichocki N."/>
            <person name="Veneault-Fourrey C."/>
            <person name="LaButti K."/>
            <person name="Lindquist E.A."/>
            <person name="Lipzen A."/>
            <person name="Lundell T."/>
            <person name="Morin E."/>
            <person name="Murat C."/>
            <person name="Sun H."/>
            <person name="Tunlid A."/>
            <person name="Henrissat B."/>
            <person name="Grigoriev I.V."/>
            <person name="Hibbett D.S."/>
            <person name="Martin F."/>
            <person name="Nordberg H.P."/>
            <person name="Cantor M.N."/>
            <person name="Hua S.X."/>
        </authorList>
    </citation>
    <scope>NUCLEOTIDE SEQUENCE [LARGE SCALE GENOMIC DNA]</scope>
    <source>
        <strain evidence="2 3">MAFF 305830</strain>
    </source>
</reference>
<dbReference type="EMBL" id="KN824394">
    <property type="protein sequence ID" value="KIM21068.1"/>
    <property type="molecule type" value="Genomic_DNA"/>
</dbReference>
<accession>A0A0C2W3M6</accession>
<organism evidence="2 3">
    <name type="scientific">Serendipita vermifera MAFF 305830</name>
    <dbReference type="NCBI Taxonomy" id="933852"/>
    <lineage>
        <taxon>Eukaryota</taxon>
        <taxon>Fungi</taxon>
        <taxon>Dikarya</taxon>
        <taxon>Basidiomycota</taxon>
        <taxon>Agaricomycotina</taxon>
        <taxon>Agaricomycetes</taxon>
        <taxon>Sebacinales</taxon>
        <taxon>Serendipitaceae</taxon>
        <taxon>Serendipita</taxon>
    </lineage>
</organism>
<sequence length="65" mass="7469">MYGGLSRVFRRDRTPEPPESNPLNANPPRNLTGKVRIDKSKEEFLGGYSFVYKGVYKRQVVIIII</sequence>
<protein>
    <submittedName>
        <fullName evidence="2">Uncharacterized protein</fullName>
    </submittedName>
</protein>
<evidence type="ECO:0000313" key="3">
    <source>
        <dbReference type="Proteomes" id="UP000054097"/>
    </source>
</evidence>
<dbReference type="HOGENOM" id="CLU_2851153_0_0_1"/>
<evidence type="ECO:0000256" key="1">
    <source>
        <dbReference type="SAM" id="MobiDB-lite"/>
    </source>
</evidence>
<proteinExistence type="predicted"/>
<dbReference type="AlphaFoldDB" id="A0A0C2W3M6"/>
<gene>
    <name evidence="2" type="ORF">M408DRAFT_111480</name>
</gene>
<evidence type="ECO:0000313" key="2">
    <source>
        <dbReference type="EMBL" id="KIM21068.1"/>
    </source>
</evidence>
<reference evidence="3" key="2">
    <citation type="submission" date="2015-01" db="EMBL/GenBank/DDBJ databases">
        <title>Evolutionary Origins and Diversification of the Mycorrhizal Mutualists.</title>
        <authorList>
            <consortium name="DOE Joint Genome Institute"/>
            <consortium name="Mycorrhizal Genomics Consortium"/>
            <person name="Kohler A."/>
            <person name="Kuo A."/>
            <person name="Nagy L.G."/>
            <person name="Floudas D."/>
            <person name="Copeland A."/>
            <person name="Barry K.W."/>
            <person name="Cichocki N."/>
            <person name="Veneault-Fourrey C."/>
            <person name="LaButti K."/>
            <person name="Lindquist E.A."/>
            <person name="Lipzen A."/>
            <person name="Lundell T."/>
            <person name="Morin E."/>
            <person name="Murat C."/>
            <person name="Riley R."/>
            <person name="Ohm R."/>
            <person name="Sun H."/>
            <person name="Tunlid A."/>
            <person name="Henrissat B."/>
            <person name="Grigoriev I.V."/>
            <person name="Hibbett D.S."/>
            <person name="Martin F."/>
        </authorList>
    </citation>
    <scope>NUCLEOTIDE SEQUENCE [LARGE SCALE GENOMIC DNA]</scope>
    <source>
        <strain evidence="3">MAFF 305830</strain>
    </source>
</reference>
<keyword evidence="3" id="KW-1185">Reference proteome</keyword>
<feature type="region of interest" description="Disordered" evidence="1">
    <location>
        <begin position="1"/>
        <end position="33"/>
    </location>
</feature>
<name>A0A0C2W3M6_SERVB</name>
<dbReference type="Proteomes" id="UP000054097">
    <property type="component" value="Unassembled WGS sequence"/>
</dbReference>